<accession>A0ABN1UTL5</accession>
<feature type="region of interest" description="Disordered" evidence="1">
    <location>
        <begin position="54"/>
        <end position="77"/>
    </location>
</feature>
<protein>
    <submittedName>
        <fullName evidence="2">Uncharacterized protein</fullName>
    </submittedName>
</protein>
<proteinExistence type="predicted"/>
<gene>
    <name evidence="2" type="ORF">GCM10009654_25500</name>
</gene>
<evidence type="ECO:0000313" key="2">
    <source>
        <dbReference type="EMBL" id="GAA1167349.1"/>
    </source>
</evidence>
<evidence type="ECO:0000256" key="1">
    <source>
        <dbReference type="SAM" id="MobiDB-lite"/>
    </source>
</evidence>
<name>A0ABN1UTL5_9ACTN</name>
<sequence>MAAAPEPEESNELTRRELSLQLLHRVAEWVRSPCRRERAGAGRLFRTTYQGTTLRDHHGCRAPSAATPHWPLSPHRN</sequence>
<evidence type="ECO:0000313" key="3">
    <source>
        <dbReference type="Proteomes" id="UP001501371"/>
    </source>
</evidence>
<dbReference type="EMBL" id="BAAAKV010000019">
    <property type="protein sequence ID" value="GAA1167349.1"/>
    <property type="molecule type" value="Genomic_DNA"/>
</dbReference>
<reference evidence="2 3" key="1">
    <citation type="journal article" date="2019" name="Int. J. Syst. Evol. Microbiol.">
        <title>The Global Catalogue of Microorganisms (GCM) 10K type strain sequencing project: providing services to taxonomists for standard genome sequencing and annotation.</title>
        <authorList>
            <consortium name="The Broad Institute Genomics Platform"/>
            <consortium name="The Broad Institute Genome Sequencing Center for Infectious Disease"/>
            <person name="Wu L."/>
            <person name="Ma J."/>
        </authorList>
    </citation>
    <scope>NUCLEOTIDE SEQUENCE [LARGE SCALE GENOMIC DNA]</scope>
    <source>
        <strain evidence="2 3">JCM 12696</strain>
    </source>
</reference>
<organism evidence="2 3">
    <name type="scientific">Streptomyces hebeiensis</name>
    <dbReference type="NCBI Taxonomy" id="229486"/>
    <lineage>
        <taxon>Bacteria</taxon>
        <taxon>Bacillati</taxon>
        <taxon>Actinomycetota</taxon>
        <taxon>Actinomycetes</taxon>
        <taxon>Kitasatosporales</taxon>
        <taxon>Streptomycetaceae</taxon>
        <taxon>Streptomyces</taxon>
    </lineage>
</organism>
<keyword evidence="3" id="KW-1185">Reference proteome</keyword>
<comment type="caution">
    <text evidence="2">The sequence shown here is derived from an EMBL/GenBank/DDBJ whole genome shotgun (WGS) entry which is preliminary data.</text>
</comment>
<dbReference type="Proteomes" id="UP001501371">
    <property type="component" value="Unassembled WGS sequence"/>
</dbReference>